<sequence>MNGSFQKLNDWIKYLSCKYVEREEVIKAIYLSIVARQHCLLIGPPGTGKSALVMDVAKSIKDISYFQWLLGRFTTPEELFGPVSLAELEKGVYKRNTDHKLPVSHLSFLDEIFKANSAILNALLTLINERLFYNNGVPIKTPLLSVVGASNEYPEEGEGLEALFDRFLLRFEVEYIGEDTSFISMLQGTQAQEPTECLTLDDIDDLQMFAAMANIPVEVYDTLSKIRTDLKDEGIRPSDRRFRQSLSLLKANAVLEGRADVEIEDILILKDGLWETVDQRTKVHEVVIKHAQDVVKTTLHAIEEEAKDIYERVKAEQSPDTALEGTTKMKALLTELSQLANNHPAKQAEIQAVREKVETSQKQIASAILGI</sequence>
<organism evidence="1 2">
    <name type="scientific">Robertmurraya yapensis</name>
    <name type="common">ex Hitch et al 2024</name>
    <dbReference type="NCBI Taxonomy" id="3133160"/>
    <lineage>
        <taxon>Bacteria</taxon>
        <taxon>Bacillati</taxon>
        <taxon>Bacillota</taxon>
        <taxon>Bacilli</taxon>
        <taxon>Bacillales</taxon>
        <taxon>Bacillaceae</taxon>
        <taxon>Robertmurraya</taxon>
    </lineage>
</organism>
<gene>
    <name evidence="1" type="ORF">WMO40_20495</name>
</gene>
<name>A0ACC6SGT0_9BACI</name>
<dbReference type="EMBL" id="JBBMEW010000027">
    <property type="protein sequence ID" value="MEQ2529057.1"/>
    <property type="molecule type" value="Genomic_DNA"/>
</dbReference>
<comment type="caution">
    <text evidence="1">The sequence shown here is derived from an EMBL/GenBank/DDBJ whole genome shotgun (WGS) entry which is preliminary data.</text>
</comment>
<evidence type="ECO:0000313" key="1">
    <source>
        <dbReference type="EMBL" id="MEQ2529057.1"/>
    </source>
</evidence>
<evidence type="ECO:0000313" key="2">
    <source>
        <dbReference type="Proteomes" id="UP001439875"/>
    </source>
</evidence>
<keyword evidence="2" id="KW-1185">Reference proteome</keyword>
<reference evidence="1" key="1">
    <citation type="submission" date="2024-03" db="EMBL/GenBank/DDBJ databases">
        <title>Human intestinal bacterial collection.</title>
        <authorList>
            <person name="Pauvert C."/>
            <person name="Hitch T.C.A."/>
            <person name="Clavel T."/>
        </authorList>
    </citation>
    <scope>NUCLEOTIDE SEQUENCE</scope>
    <source>
        <strain evidence="1">CLA-AA-H227</strain>
    </source>
</reference>
<dbReference type="Proteomes" id="UP001439875">
    <property type="component" value="Unassembled WGS sequence"/>
</dbReference>
<protein>
    <submittedName>
        <fullName evidence="1">AAA family ATPase</fullName>
    </submittedName>
</protein>
<accession>A0ACC6SGT0</accession>
<proteinExistence type="predicted"/>